<protein>
    <recommendedName>
        <fullName evidence="3">EthD domain-containing protein</fullName>
    </recommendedName>
</protein>
<dbReference type="EMBL" id="MU150271">
    <property type="protein sequence ID" value="KAF9462512.1"/>
    <property type="molecule type" value="Genomic_DNA"/>
</dbReference>
<evidence type="ECO:0000313" key="2">
    <source>
        <dbReference type="Proteomes" id="UP000807353"/>
    </source>
</evidence>
<keyword evidence="2" id="KW-1185">Reference proteome</keyword>
<dbReference type="AlphaFoldDB" id="A0A9P5Y303"/>
<proteinExistence type="predicted"/>
<dbReference type="SUPFAM" id="SSF54909">
    <property type="entry name" value="Dimeric alpha+beta barrel"/>
    <property type="match status" value="2"/>
</dbReference>
<organism evidence="1 2">
    <name type="scientific">Collybia nuda</name>
    <dbReference type="NCBI Taxonomy" id="64659"/>
    <lineage>
        <taxon>Eukaryota</taxon>
        <taxon>Fungi</taxon>
        <taxon>Dikarya</taxon>
        <taxon>Basidiomycota</taxon>
        <taxon>Agaricomycotina</taxon>
        <taxon>Agaricomycetes</taxon>
        <taxon>Agaricomycetidae</taxon>
        <taxon>Agaricales</taxon>
        <taxon>Tricholomatineae</taxon>
        <taxon>Clitocybaceae</taxon>
        <taxon>Collybia</taxon>
    </lineage>
</organism>
<evidence type="ECO:0000313" key="1">
    <source>
        <dbReference type="EMBL" id="KAF9462512.1"/>
    </source>
</evidence>
<name>A0A9P5Y303_9AGAR</name>
<comment type="caution">
    <text evidence="1">The sequence shown here is derived from an EMBL/GenBank/DDBJ whole genome shotgun (WGS) entry which is preliminary data.</text>
</comment>
<evidence type="ECO:0008006" key="3">
    <source>
        <dbReference type="Google" id="ProtNLM"/>
    </source>
</evidence>
<dbReference type="Gene3D" id="3.30.70.100">
    <property type="match status" value="1"/>
</dbReference>
<gene>
    <name evidence="1" type="ORF">BDZ94DRAFT_1261086</name>
</gene>
<dbReference type="Proteomes" id="UP000807353">
    <property type="component" value="Unassembled WGS sequence"/>
</dbReference>
<accession>A0A9P5Y303</accession>
<reference evidence="1" key="1">
    <citation type="submission" date="2020-11" db="EMBL/GenBank/DDBJ databases">
        <authorList>
            <consortium name="DOE Joint Genome Institute"/>
            <person name="Ahrendt S."/>
            <person name="Riley R."/>
            <person name="Andreopoulos W."/>
            <person name="Labutti K."/>
            <person name="Pangilinan J."/>
            <person name="Ruiz-Duenas F.J."/>
            <person name="Barrasa J.M."/>
            <person name="Sanchez-Garcia M."/>
            <person name="Camarero S."/>
            <person name="Miyauchi S."/>
            <person name="Serrano A."/>
            <person name="Linde D."/>
            <person name="Babiker R."/>
            <person name="Drula E."/>
            <person name="Ayuso-Fernandez I."/>
            <person name="Pacheco R."/>
            <person name="Padilla G."/>
            <person name="Ferreira P."/>
            <person name="Barriuso J."/>
            <person name="Kellner H."/>
            <person name="Castanera R."/>
            <person name="Alfaro M."/>
            <person name="Ramirez L."/>
            <person name="Pisabarro A.G."/>
            <person name="Kuo A."/>
            <person name="Tritt A."/>
            <person name="Lipzen A."/>
            <person name="He G."/>
            <person name="Yan M."/>
            <person name="Ng V."/>
            <person name="Cullen D."/>
            <person name="Martin F."/>
            <person name="Rosso M.-N."/>
            <person name="Henrissat B."/>
            <person name="Hibbett D."/>
            <person name="Martinez A.T."/>
            <person name="Grigoriev I.V."/>
        </authorList>
    </citation>
    <scope>NUCLEOTIDE SEQUENCE</scope>
    <source>
        <strain evidence="1">CBS 247.69</strain>
    </source>
</reference>
<dbReference type="InterPro" id="IPR011008">
    <property type="entry name" value="Dimeric_a/b-barrel"/>
</dbReference>
<sequence length="243" mass="28075">MSSYRKVDSNQGLILVYSEPGDSVATEEFNDWYDNEHVPPRLVVPGILTSARYKAADSKTPSWIALYDITSPDVAKSVAYQSLRTTASDRENKLIAGLPLLNRRVYSHVLTYVQPHAAPSSLPGRYLLIVHMQVTLEEEEEFNRWYNEEHMDLLSKVPGWLRGRRYKLVESVYRGINAKQPTKDEKPCADYLAIHDVESDGFMDLPELKHAMQTPWREKVMKTIVGRELRRFEKYKVFKQAQV</sequence>
<dbReference type="OrthoDB" id="2851338at2759"/>